<sequence length="258" mass="27932">MIDTLPLSACQLESLRGSTSCVSIWSGAIRSGKTIASLLRWQIYVANAPRGGQLVVVGRTRDSAARNVFAPLQGPSLFGHLADQVHYTSGAPTATILGRTVYVLGASDSKAEKVLRGLTCAGAYVDEATVVAEDFWTQLLGRMSVPGAQLFATTNPDSPAHWLKRKYLDRLDSLPDWRSFAFTLDENPALSTEYKASIKAEFTGLWYRASSAGNGWRPRAPSTTCGHLSTSFRGTTSRTWRGCSRSASTTGRPTRAPR</sequence>
<evidence type="ECO:0000256" key="1">
    <source>
        <dbReference type="SAM" id="MobiDB-lite"/>
    </source>
</evidence>
<dbReference type="Proteomes" id="UP001564626">
    <property type="component" value="Unassembled WGS sequence"/>
</dbReference>
<dbReference type="InterPro" id="IPR035412">
    <property type="entry name" value="Terminase_L_N"/>
</dbReference>
<comment type="caution">
    <text evidence="3">The sequence shown here is derived from an EMBL/GenBank/DDBJ whole genome shotgun (WGS) entry which is preliminary data.</text>
</comment>
<dbReference type="Gene3D" id="3.40.50.300">
    <property type="entry name" value="P-loop containing nucleotide triphosphate hydrolases"/>
    <property type="match status" value="1"/>
</dbReference>
<organism evidence="3 4">
    <name type="scientific">Saccharopolyspora cebuensis</name>
    <dbReference type="NCBI Taxonomy" id="418759"/>
    <lineage>
        <taxon>Bacteria</taxon>
        <taxon>Bacillati</taxon>
        <taxon>Actinomycetota</taxon>
        <taxon>Actinomycetes</taxon>
        <taxon>Pseudonocardiales</taxon>
        <taxon>Pseudonocardiaceae</taxon>
        <taxon>Saccharopolyspora</taxon>
    </lineage>
</organism>
<reference evidence="3 4" key="1">
    <citation type="submission" date="2024-08" db="EMBL/GenBank/DDBJ databases">
        <title>Genome mining of Saccharopolyspora cebuensis PGLac3 from Nigerian medicinal plant.</title>
        <authorList>
            <person name="Ezeobiora C.E."/>
            <person name="Igbokwe N.H."/>
            <person name="Amin D.H."/>
            <person name="Mendie U.E."/>
        </authorList>
    </citation>
    <scope>NUCLEOTIDE SEQUENCE [LARGE SCALE GENOMIC DNA]</scope>
    <source>
        <strain evidence="3 4">PGLac3</strain>
    </source>
</reference>
<keyword evidence="4" id="KW-1185">Reference proteome</keyword>
<feature type="compositionally biased region" description="Polar residues" evidence="1">
    <location>
        <begin position="236"/>
        <end position="252"/>
    </location>
</feature>
<dbReference type="Pfam" id="PF04466">
    <property type="entry name" value="Terminase_3"/>
    <property type="match status" value="1"/>
</dbReference>
<protein>
    <submittedName>
        <fullName evidence="3">Phage terminase large subunit</fullName>
    </submittedName>
</protein>
<evidence type="ECO:0000259" key="2">
    <source>
        <dbReference type="Pfam" id="PF04466"/>
    </source>
</evidence>
<evidence type="ECO:0000313" key="3">
    <source>
        <dbReference type="EMBL" id="MEY8039988.1"/>
    </source>
</evidence>
<dbReference type="EMBL" id="JBGEHV010000016">
    <property type="protein sequence ID" value="MEY8039988.1"/>
    <property type="molecule type" value="Genomic_DNA"/>
</dbReference>
<dbReference type="RefSeq" id="WP_345363192.1">
    <property type="nucleotide sequence ID" value="NZ_BAABII010000009.1"/>
</dbReference>
<accession>A0ABV4CG19</accession>
<feature type="region of interest" description="Disordered" evidence="1">
    <location>
        <begin position="236"/>
        <end position="258"/>
    </location>
</feature>
<evidence type="ECO:0000313" key="4">
    <source>
        <dbReference type="Proteomes" id="UP001564626"/>
    </source>
</evidence>
<proteinExistence type="predicted"/>
<gene>
    <name evidence="3" type="ORF">AB8O55_11325</name>
</gene>
<feature type="domain" description="Phage terminase large subunit N-terminal" evidence="2">
    <location>
        <begin position="24"/>
        <end position="198"/>
    </location>
</feature>
<dbReference type="InterPro" id="IPR027417">
    <property type="entry name" value="P-loop_NTPase"/>
</dbReference>
<name>A0ABV4CG19_9PSEU</name>